<dbReference type="GO" id="GO:0003995">
    <property type="term" value="F:acyl-CoA dehydrogenase activity"/>
    <property type="evidence" value="ECO:0007669"/>
    <property type="project" value="InterPro"/>
</dbReference>
<dbReference type="GO" id="GO:0050660">
    <property type="term" value="F:flavin adenine dinucleotide binding"/>
    <property type="evidence" value="ECO:0007669"/>
    <property type="project" value="InterPro"/>
</dbReference>
<accession>A0A556AFW2</accession>
<proteinExistence type="inferred from homology"/>
<dbReference type="CDD" id="cd08288">
    <property type="entry name" value="MDR_yhdh"/>
    <property type="match status" value="1"/>
</dbReference>
<dbReference type="InterPro" id="IPR009100">
    <property type="entry name" value="AcylCoA_DH/oxidase_NM_dom_sf"/>
</dbReference>
<dbReference type="PROSITE" id="PS00072">
    <property type="entry name" value="ACYL_COA_DH_1"/>
    <property type="match status" value="1"/>
</dbReference>
<gene>
    <name evidence="6" type="ORF">FOZ76_17840</name>
</gene>
<comment type="similarity">
    <text evidence="2">Belongs to the acyl-CoA dehydrogenase family.</text>
</comment>
<name>A0A556AFW2_9BURK</name>
<keyword evidence="7" id="KW-1185">Reference proteome</keyword>
<dbReference type="Gene3D" id="3.40.50.720">
    <property type="entry name" value="NAD(P)-binding Rossmann-like Domain"/>
    <property type="match status" value="1"/>
</dbReference>
<dbReference type="InterPro" id="IPR013149">
    <property type="entry name" value="ADH-like_C"/>
</dbReference>
<dbReference type="Pfam" id="PF02770">
    <property type="entry name" value="Acyl-CoA_dh_M"/>
    <property type="match status" value="1"/>
</dbReference>
<dbReference type="InterPro" id="IPR011032">
    <property type="entry name" value="GroES-like_sf"/>
</dbReference>
<dbReference type="SUPFAM" id="SSF56645">
    <property type="entry name" value="Acyl-CoA dehydrogenase NM domain-like"/>
    <property type="match status" value="1"/>
</dbReference>
<dbReference type="Gene3D" id="3.90.180.10">
    <property type="entry name" value="Medium-chain alcohol dehydrogenases, catalytic domain"/>
    <property type="match status" value="1"/>
</dbReference>
<dbReference type="InterPro" id="IPR014188">
    <property type="entry name" value="Acrylyl-CoA_reductase_AcuI"/>
</dbReference>
<evidence type="ECO:0000313" key="7">
    <source>
        <dbReference type="Proteomes" id="UP000318405"/>
    </source>
</evidence>
<reference evidence="6 7" key="1">
    <citation type="submission" date="2019-07" db="EMBL/GenBank/DDBJ databases">
        <title>Qingshengfaniella alkalisoli gen. nov., sp. nov., isolated from saline soil.</title>
        <authorList>
            <person name="Xu L."/>
            <person name="Huang X.-X."/>
            <person name="Sun J.-Q."/>
        </authorList>
    </citation>
    <scope>NUCLEOTIDE SEQUENCE [LARGE SCALE GENOMIC DNA]</scope>
    <source>
        <strain evidence="6 7">DSM 27279</strain>
    </source>
</reference>
<dbReference type="InterPro" id="IPR013786">
    <property type="entry name" value="AcylCoA_DH/ox_N"/>
</dbReference>
<keyword evidence="4" id="KW-0274">FAD</keyword>
<dbReference type="InterPro" id="IPR037069">
    <property type="entry name" value="AcylCoA_DH/ox_N_sf"/>
</dbReference>
<dbReference type="Pfam" id="PF08240">
    <property type="entry name" value="ADH_N"/>
    <property type="match status" value="1"/>
</dbReference>
<dbReference type="InterPro" id="IPR013154">
    <property type="entry name" value="ADH-like_N"/>
</dbReference>
<dbReference type="InterPro" id="IPR009075">
    <property type="entry name" value="AcylCo_DH/oxidase_C"/>
</dbReference>
<evidence type="ECO:0000256" key="4">
    <source>
        <dbReference type="ARBA" id="ARBA00022827"/>
    </source>
</evidence>
<organism evidence="6 7">
    <name type="scientific">Verticiella sediminum</name>
    <dbReference type="NCBI Taxonomy" id="1247510"/>
    <lineage>
        <taxon>Bacteria</taxon>
        <taxon>Pseudomonadati</taxon>
        <taxon>Pseudomonadota</taxon>
        <taxon>Betaproteobacteria</taxon>
        <taxon>Burkholderiales</taxon>
        <taxon>Alcaligenaceae</taxon>
        <taxon>Verticiella</taxon>
    </lineage>
</organism>
<dbReference type="GO" id="GO:0005886">
    <property type="term" value="C:plasma membrane"/>
    <property type="evidence" value="ECO:0007669"/>
    <property type="project" value="TreeGrafter"/>
</dbReference>
<keyword evidence="6" id="KW-0560">Oxidoreductase</keyword>
<dbReference type="InterPro" id="IPR006089">
    <property type="entry name" value="Acyl-CoA_DH_CS"/>
</dbReference>
<dbReference type="InterPro" id="IPR020843">
    <property type="entry name" value="ER"/>
</dbReference>
<protein>
    <submittedName>
        <fullName evidence="6">Acryloyl-CoA reductase</fullName>
        <ecNumber evidence="6">1.3.1.95</ecNumber>
    </submittedName>
</protein>
<comment type="caution">
    <text evidence="6">The sequence shown here is derived from an EMBL/GenBank/DDBJ whole genome shotgun (WGS) entry which is preliminary data.</text>
</comment>
<evidence type="ECO:0000313" key="6">
    <source>
        <dbReference type="EMBL" id="TSH91759.1"/>
    </source>
</evidence>
<evidence type="ECO:0000259" key="5">
    <source>
        <dbReference type="SMART" id="SM00829"/>
    </source>
</evidence>
<dbReference type="Pfam" id="PF00441">
    <property type="entry name" value="Acyl-CoA_dh_1"/>
    <property type="match status" value="1"/>
</dbReference>
<feature type="domain" description="Enoyl reductase (ER)" evidence="5">
    <location>
        <begin position="422"/>
        <end position="729"/>
    </location>
</feature>
<dbReference type="Pfam" id="PF00107">
    <property type="entry name" value="ADH_zinc_N"/>
    <property type="match status" value="1"/>
</dbReference>
<dbReference type="EC" id="1.3.1.95" evidence="6"/>
<dbReference type="InterPro" id="IPR006091">
    <property type="entry name" value="Acyl-CoA_Oxase/DH_mid-dom"/>
</dbReference>
<dbReference type="Gene3D" id="1.20.140.10">
    <property type="entry name" value="Butyryl-CoA Dehydrogenase, subunit A, domain 3"/>
    <property type="match status" value="1"/>
</dbReference>
<dbReference type="SUPFAM" id="SSF50129">
    <property type="entry name" value="GroES-like"/>
    <property type="match status" value="1"/>
</dbReference>
<dbReference type="Proteomes" id="UP000318405">
    <property type="component" value="Unassembled WGS sequence"/>
</dbReference>
<dbReference type="EMBL" id="VLTJ01000033">
    <property type="protein sequence ID" value="TSH91759.1"/>
    <property type="molecule type" value="Genomic_DNA"/>
</dbReference>
<dbReference type="InterPro" id="IPR036250">
    <property type="entry name" value="AcylCo_DH-like_C"/>
</dbReference>
<dbReference type="PANTHER" id="PTHR43884">
    <property type="entry name" value="ACYL-COA DEHYDROGENASE"/>
    <property type="match status" value="1"/>
</dbReference>
<dbReference type="Gene3D" id="1.10.540.10">
    <property type="entry name" value="Acyl-CoA dehydrogenase/oxidase, N-terminal domain"/>
    <property type="match status" value="1"/>
</dbReference>
<dbReference type="CDD" id="cd00567">
    <property type="entry name" value="ACAD"/>
    <property type="match status" value="1"/>
</dbReference>
<dbReference type="InterPro" id="IPR046373">
    <property type="entry name" value="Acyl-CoA_Oxase/DH_mid-dom_sf"/>
</dbReference>
<dbReference type="SUPFAM" id="SSF47203">
    <property type="entry name" value="Acyl-CoA dehydrogenase C-terminal domain-like"/>
    <property type="match status" value="1"/>
</dbReference>
<dbReference type="OrthoDB" id="9782155at2"/>
<dbReference type="InterPro" id="IPR036291">
    <property type="entry name" value="NAD(P)-bd_dom_sf"/>
</dbReference>
<dbReference type="Gene3D" id="2.40.110.10">
    <property type="entry name" value="Butyryl-CoA Dehydrogenase, subunit A, domain 2"/>
    <property type="match status" value="1"/>
</dbReference>
<dbReference type="SMART" id="SM00829">
    <property type="entry name" value="PKS_ER"/>
    <property type="match status" value="1"/>
</dbReference>
<evidence type="ECO:0000256" key="1">
    <source>
        <dbReference type="ARBA" id="ARBA00001974"/>
    </source>
</evidence>
<dbReference type="Pfam" id="PF02771">
    <property type="entry name" value="Acyl-CoA_dh_N"/>
    <property type="match status" value="1"/>
</dbReference>
<dbReference type="AlphaFoldDB" id="A0A556AFW2"/>
<dbReference type="SUPFAM" id="SSF51735">
    <property type="entry name" value="NAD(P)-binding Rossmann-fold domains"/>
    <property type="match status" value="1"/>
</dbReference>
<evidence type="ECO:0000256" key="2">
    <source>
        <dbReference type="ARBA" id="ARBA00009347"/>
    </source>
</evidence>
<dbReference type="PANTHER" id="PTHR43884:SF19">
    <property type="entry name" value="ACYL-COA DEHYDROGENASE FADE4-RELATED"/>
    <property type="match status" value="1"/>
</dbReference>
<keyword evidence="3" id="KW-0285">Flavoprotein</keyword>
<dbReference type="GO" id="GO:0043958">
    <property type="term" value="F:acryloyl-CoA reductase (NADH) activity"/>
    <property type="evidence" value="ECO:0007669"/>
    <property type="project" value="UniProtKB-EC"/>
</dbReference>
<sequence length="732" mass="77218">MNRIDTDIADVGALAEALRAYIEDEVRPELAGLNGEHAWSGPWVRRACELGLAGIEIPRSMGGLGLPFAGRVAAARTLASLDFGFAFSFINHHSAMVRIAEDANAQARATYLPPMLRGELIGCTAMSEPGAGSDFSAIRMQARKTPQGWLLNGEKQWVANVHGGEIALVFAQTDEQRGAAGIACFIVRLDDPAVCTRILDQPLDGLEGAGVGGFRLHDYLAAESDMLYAPGDGFRQAMAGVNKARVHVAAMACGLMHAALEQAVRHTASRVAFGQPVLNQQGLRWSLVDAATQHDILIRLTEAATRHIEADDDQAMEAAATAKLHAGEHCLPAIAQCMQAMGARGLTQAESLSRKLLAAKALCLADGSNEMMRERIATTLVQRYMPSFRHSARTDAARTKDGGTAEFAAIHLTKDGEGRTRAELRTLTPDALPEGEVLVKVSHSTLNYKDALAITGSSPVVRSFPMVPGIDFVGTVERSADPRYQVGDAVLLNGWGVGEAHWGGLAGYASVRADWLIPLPHGMSPAHAMAIGTAGYTAMLCVMALQAHGVAPGAGPVLVTGANGGVGSIAIALLARAGHLVTASTGRREEEPHLRALGASAIMDRNLLSNAGKPLQKENWAAAVDCVGSHTLANVLAGTRYGGVVAACGLAQGMDLPATVAPFILRGVSLIGIDSVQAPRERRLQAWQRLARDLPADVLDSNTRTVSLPDALALAPELLAGKIRGRVVVQID</sequence>
<comment type="cofactor">
    <cofactor evidence="1">
        <name>FAD</name>
        <dbReference type="ChEBI" id="CHEBI:57692"/>
    </cofactor>
</comment>
<dbReference type="NCBIfam" id="TIGR02823">
    <property type="entry name" value="oxido_YhdH"/>
    <property type="match status" value="1"/>
</dbReference>
<evidence type="ECO:0000256" key="3">
    <source>
        <dbReference type="ARBA" id="ARBA00022630"/>
    </source>
</evidence>